<evidence type="ECO:0000313" key="2">
    <source>
        <dbReference type="EMBL" id="CAF4595812.1"/>
    </source>
</evidence>
<accession>A0A8S2Z3A3</accession>
<evidence type="ECO:0000256" key="1">
    <source>
        <dbReference type="PROSITE-ProRule" id="PRU00339"/>
    </source>
</evidence>
<proteinExistence type="predicted"/>
<protein>
    <recommendedName>
        <fullName evidence="4">Tetratricopeptide repeat protein</fullName>
    </recommendedName>
</protein>
<feature type="repeat" description="TPR" evidence="1">
    <location>
        <begin position="39"/>
        <end position="72"/>
    </location>
</feature>
<feature type="non-terminal residue" evidence="2">
    <location>
        <position position="79"/>
    </location>
</feature>
<dbReference type="PROSITE" id="PS50005">
    <property type="entry name" value="TPR"/>
    <property type="match status" value="1"/>
</dbReference>
<organism evidence="2 3">
    <name type="scientific">Rotaria magnacalcarata</name>
    <dbReference type="NCBI Taxonomy" id="392030"/>
    <lineage>
        <taxon>Eukaryota</taxon>
        <taxon>Metazoa</taxon>
        <taxon>Spiralia</taxon>
        <taxon>Gnathifera</taxon>
        <taxon>Rotifera</taxon>
        <taxon>Eurotatoria</taxon>
        <taxon>Bdelloidea</taxon>
        <taxon>Philodinida</taxon>
        <taxon>Philodinidae</taxon>
        <taxon>Rotaria</taxon>
    </lineage>
</organism>
<sequence>MAIGNAHVQLLHGGQALMHYDTALKIMISSLPSDHHELDALHDKLGNLYYSTGDNEHAQEHFEQAFLIKRKHYPSDHSS</sequence>
<dbReference type="InterPro" id="IPR019734">
    <property type="entry name" value="TPR_rpt"/>
</dbReference>
<keyword evidence="1" id="KW-0802">TPR repeat</keyword>
<gene>
    <name evidence="2" type="ORF">GIL414_LOCUS38701</name>
</gene>
<evidence type="ECO:0000313" key="3">
    <source>
        <dbReference type="Proteomes" id="UP000681720"/>
    </source>
</evidence>
<dbReference type="AlphaFoldDB" id="A0A8S2Z3A3"/>
<dbReference type="EMBL" id="CAJOBJ010102831">
    <property type="protein sequence ID" value="CAF4595812.1"/>
    <property type="molecule type" value="Genomic_DNA"/>
</dbReference>
<dbReference type="Proteomes" id="UP000681720">
    <property type="component" value="Unassembled WGS sequence"/>
</dbReference>
<dbReference type="SUPFAM" id="SSF48452">
    <property type="entry name" value="TPR-like"/>
    <property type="match status" value="1"/>
</dbReference>
<dbReference type="Pfam" id="PF13424">
    <property type="entry name" value="TPR_12"/>
    <property type="match status" value="1"/>
</dbReference>
<comment type="caution">
    <text evidence="2">The sequence shown here is derived from an EMBL/GenBank/DDBJ whole genome shotgun (WGS) entry which is preliminary data.</text>
</comment>
<evidence type="ECO:0008006" key="4">
    <source>
        <dbReference type="Google" id="ProtNLM"/>
    </source>
</evidence>
<dbReference type="Gene3D" id="1.25.40.10">
    <property type="entry name" value="Tetratricopeptide repeat domain"/>
    <property type="match status" value="1"/>
</dbReference>
<name>A0A8S2Z3A3_9BILA</name>
<dbReference type="InterPro" id="IPR011990">
    <property type="entry name" value="TPR-like_helical_dom_sf"/>
</dbReference>
<reference evidence="2" key="1">
    <citation type="submission" date="2021-02" db="EMBL/GenBank/DDBJ databases">
        <authorList>
            <person name="Nowell W R."/>
        </authorList>
    </citation>
    <scope>NUCLEOTIDE SEQUENCE</scope>
</reference>